<dbReference type="GO" id="GO:0005739">
    <property type="term" value="C:mitochondrion"/>
    <property type="evidence" value="ECO:0007669"/>
    <property type="project" value="TreeGrafter"/>
</dbReference>
<keyword evidence="3" id="KW-0067">ATP-binding</keyword>
<evidence type="ECO:0000256" key="3">
    <source>
        <dbReference type="ARBA" id="ARBA00022840"/>
    </source>
</evidence>
<protein>
    <submittedName>
        <fullName evidence="5">Unnamed protein product</fullName>
    </submittedName>
</protein>
<dbReference type="AlphaFoldDB" id="A0A9W6YTR5"/>
<sequence length="743" mass="86431">MLMIHGHQRHVLKRSTVLHHIRPKMISPYHYQHYDLHQQHAFRSLYHTLDKHNSNEIETKCLQNLSCGSKGTFNRTPLNEIPESITSPPSSTCSALTIADPLMVYRDYLAKGILKTDMNQYILAKQLQKLHFKLLDYQPNLEKSYKINELIRKIDSNLLKKDKGYYTSKIFSSFMPSTYLNLDSEGKSGSVFKNAWVDGSYLGRMIKINTTTRDLIKVLSMEQELSEVDAPKGLIINGEVGCGKSMLLDIFATCLPIESKLRIHYNNLILWVLHEIHEINKRREDQQSFQNDRHSILEVENELMMLEIASKLMNRCHVLMLDEFMLPDLASGKIIKMLFTYYFKLGGVLVATSNRLPDDLYDTSFNKSQFELFEKLLKIRCDVHEMNSNVDYRLAYKQEQEEGKQKTIPYLVVNHKLGDSEGQKKFNELVSTIVDTTKFKPTSFKSYGRILDIENHHEGVVKFNFHELCSGCKFGSSDFISLAARYHTVIVDNVPVLSIRKKNEARKFINLIDALYESRCILVLRTEAEPESLFFPERKFTKCKFGEDENLDVNVDTGIDNNLQNQDEEMYSKTQIALQNPYRPNVMSYQEGEKNYEHVELKTNFKDLAKFTGQDEMFAFKRAVSRIQEMCHSRQWRVEGRWVPNDESMRPWEIETDEADNDNIVSDAKFGSSGPKNTVEKLEKPVRDSYSESVAHSQYKQAPVMKQHNFWSLGKWFNKQKFIKDEIAREWMKGNEQGQHSKN</sequence>
<dbReference type="Gene3D" id="3.40.50.300">
    <property type="entry name" value="P-loop containing nucleotide triphosphate hydrolases"/>
    <property type="match status" value="1"/>
</dbReference>
<evidence type="ECO:0000256" key="1">
    <source>
        <dbReference type="ARBA" id="ARBA00010322"/>
    </source>
</evidence>
<feature type="region of interest" description="Disordered" evidence="4">
    <location>
        <begin position="656"/>
        <end position="679"/>
    </location>
</feature>
<gene>
    <name evidence="5" type="ORF">Amon01_000112200</name>
</gene>
<reference evidence="5" key="1">
    <citation type="submission" date="2023-04" db="EMBL/GenBank/DDBJ databases">
        <title>Ambrosiozyma monospora NBRC 1965.</title>
        <authorList>
            <person name="Ichikawa N."/>
            <person name="Sato H."/>
            <person name="Tonouchi N."/>
        </authorList>
    </citation>
    <scope>NUCLEOTIDE SEQUENCE</scope>
    <source>
        <strain evidence="5">NBRC 1965</strain>
    </source>
</reference>
<comment type="similarity">
    <text evidence="1">Belongs to the AFG1 ATPase family.</text>
</comment>
<proteinExistence type="inferred from homology"/>
<evidence type="ECO:0000313" key="5">
    <source>
        <dbReference type="EMBL" id="GMG20284.1"/>
    </source>
</evidence>
<evidence type="ECO:0000256" key="4">
    <source>
        <dbReference type="SAM" id="MobiDB-lite"/>
    </source>
</evidence>
<dbReference type="PANTHER" id="PTHR12169">
    <property type="entry name" value="ATPASE N2B"/>
    <property type="match status" value="1"/>
</dbReference>
<dbReference type="SUPFAM" id="SSF52540">
    <property type="entry name" value="P-loop containing nucleoside triphosphate hydrolases"/>
    <property type="match status" value="1"/>
</dbReference>
<keyword evidence="2" id="KW-0547">Nucleotide-binding</keyword>
<dbReference type="OrthoDB" id="548867at2759"/>
<dbReference type="NCBIfam" id="NF040713">
    <property type="entry name" value="ZapE"/>
    <property type="match status" value="1"/>
</dbReference>
<comment type="caution">
    <text evidence="5">The sequence shown here is derived from an EMBL/GenBank/DDBJ whole genome shotgun (WGS) entry which is preliminary data.</text>
</comment>
<dbReference type="GO" id="GO:0016887">
    <property type="term" value="F:ATP hydrolysis activity"/>
    <property type="evidence" value="ECO:0007669"/>
    <property type="project" value="InterPro"/>
</dbReference>
<name>A0A9W6YTR5_AMBMO</name>
<dbReference type="Proteomes" id="UP001165063">
    <property type="component" value="Unassembled WGS sequence"/>
</dbReference>
<dbReference type="PANTHER" id="PTHR12169:SF2">
    <property type="entry name" value="AFG1P"/>
    <property type="match status" value="1"/>
</dbReference>
<dbReference type="InterPro" id="IPR005654">
    <property type="entry name" value="ATPase_AFG1-like"/>
</dbReference>
<evidence type="ECO:0000256" key="2">
    <source>
        <dbReference type="ARBA" id="ARBA00022741"/>
    </source>
</evidence>
<dbReference type="InterPro" id="IPR027417">
    <property type="entry name" value="P-loop_NTPase"/>
</dbReference>
<accession>A0A9W6YTR5</accession>
<dbReference type="GO" id="GO:0005524">
    <property type="term" value="F:ATP binding"/>
    <property type="evidence" value="ECO:0007669"/>
    <property type="project" value="UniProtKB-KW"/>
</dbReference>
<organism evidence="5 6">
    <name type="scientific">Ambrosiozyma monospora</name>
    <name type="common">Yeast</name>
    <name type="synonym">Endomycopsis monosporus</name>
    <dbReference type="NCBI Taxonomy" id="43982"/>
    <lineage>
        <taxon>Eukaryota</taxon>
        <taxon>Fungi</taxon>
        <taxon>Dikarya</taxon>
        <taxon>Ascomycota</taxon>
        <taxon>Saccharomycotina</taxon>
        <taxon>Pichiomycetes</taxon>
        <taxon>Pichiales</taxon>
        <taxon>Pichiaceae</taxon>
        <taxon>Ambrosiozyma</taxon>
    </lineage>
</organism>
<keyword evidence="6" id="KW-1185">Reference proteome</keyword>
<dbReference type="Pfam" id="PF03969">
    <property type="entry name" value="AFG1_ATPase"/>
    <property type="match status" value="1"/>
</dbReference>
<evidence type="ECO:0000313" key="6">
    <source>
        <dbReference type="Proteomes" id="UP001165063"/>
    </source>
</evidence>
<dbReference type="EMBL" id="BSXU01000334">
    <property type="protein sequence ID" value="GMG20284.1"/>
    <property type="molecule type" value="Genomic_DNA"/>
</dbReference>